<evidence type="ECO:0000256" key="5">
    <source>
        <dbReference type="ARBA" id="ARBA00020164"/>
    </source>
</evidence>
<evidence type="ECO:0000256" key="1">
    <source>
        <dbReference type="ARBA" id="ARBA00001784"/>
    </source>
</evidence>
<keyword evidence="7" id="KW-0005">Acetoin biosynthesis</keyword>
<gene>
    <name evidence="9" type="primary">aldB_3</name>
    <name evidence="9" type="ORF">SDC9_86955</name>
</gene>
<accession>A0A644ZHD7</accession>
<dbReference type="PANTHER" id="PTHR35524">
    <property type="entry name" value="ALPHA-ACETOLACTATE DECARBOXYLASE"/>
    <property type="match status" value="1"/>
</dbReference>
<evidence type="ECO:0000256" key="3">
    <source>
        <dbReference type="ARBA" id="ARBA00007106"/>
    </source>
</evidence>
<dbReference type="Gene3D" id="3.30.1330.80">
    <property type="entry name" value="Hypothetical protein, similar to alpha- acetolactate decarboxylase, domain 2"/>
    <property type="match status" value="2"/>
</dbReference>
<comment type="caution">
    <text evidence="9">The sequence shown here is derived from an EMBL/GenBank/DDBJ whole genome shotgun (WGS) entry which is preliminary data.</text>
</comment>
<sequence>MHHSIRRIRMFTLVGLLVLLFLLAGCRSLDTQSGRLTQVSLLNALLLGEYDGFVSVEEVKTMGDTGIGTFDTLDGEMIMLDTVVYQAKADGTVVQASDSMLVPFAMATHFSPTIDERKVSSLEGIETLKMNMDEVIGATTNDFNRFYAAKLTGFFKSIRVRSVPAQDKPYQRLSVIAAQQKEYMYENLEGTIVALRCPPYVEGINMSGWHLHFLSSDRSKGGHLLEVDIEKALLGIGDMRTYHLILPDSESFASLDITHDLSQETKAIEGMRK</sequence>
<name>A0A644ZHD7_9ZZZZ</name>
<dbReference type="SUPFAM" id="SSF117856">
    <property type="entry name" value="AF0104/ALDC/Ptd012-like"/>
    <property type="match status" value="1"/>
</dbReference>
<reference evidence="9" key="1">
    <citation type="submission" date="2019-08" db="EMBL/GenBank/DDBJ databases">
        <authorList>
            <person name="Kucharzyk K."/>
            <person name="Murdoch R.W."/>
            <person name="Higgins S."/>
            <person name="Loffler F."/>
        </authorList>
    </citation>
    <scope>NUCLEOTIDE SEQUENCE</scope>
</reference>
<dbReference type="PROSITE" id="PS51257">
    <property type="entry name" value="PROKAR_LIPOPROTEIN"/>
    <property type="match status" value="1"/>
</dbReference>
<dbReference type="EMBL" id="VSSQ01008955">
    <property type="protein sequence ID" value="MPM40315.1"/>
    <property type="molecule type" value="Genomic_DNA"/>
</dbReference>
<dbReference type="Pfam" id="PF03306">
    <property type="entry name" value="AAL_decarboxy"/>
    <property type="match status" value="1"/>
</dbReference>
<comment type="catalytic activity">
    <reaction evidence="1">
        <text>(2S)-2-acetolactate + H(+) = (R)-acetoin + CO2</text>
        <dbReference type="Rhea" id="RHEA:21580"/>
        <dbReference type="ChEBI" id="CHEBI:15378"/>
        <dbReference type="ChEBI" id="CHEBI:15686"/>
        <dbReference type="ChEBI" id="CHEBI:16526"/>
        <dbReference type="ChEBI" id="CHEBI:58476"/>
        <dbReference type="EC" id="4.1.1.5"/>
    </reaction>
</comment>
<dbReference type="UniPathway" id="UPA00626">
    <property type="reaction ID" value="UER00678"/>
</dbReference>
<dbReference type="PANTHER" id="PTHR35524:SF1">
    <property type="entry name" value="ALPHA-ACETOLACTATE DECARBOXYLASE"/>
    <property type="match status" value="1"/>
</dbReference>
<dbReference type="AlphaFoldDB" id="A0A644ZHD7"/>
<evidence type="ECO:0000313" key="9">
    <source>
        <dbReference type="EMBL" id="MPM40315.1"/>
    </source>
</evidence>
<dbReference type="InterPro" id="IPR005128">
    <property type="entry name" value="Acetolactate_a_deCO2ase"/>
</dbReference>
<evidence type="ECO:0000256" key="4">
    <source>
        <dbReference type="ARBA" id="ARBA00013204"/>
    </source>
</evidence>
<dbReference type="NCBIfam" id="TIGR01252">
    <property type="entry name" value="acetolac_decarb"/>
    <property type="match status" value="1"/>
</dbReference>
<evidence type="ECO:0000256" key="6">
    <source>
        <dbReference type="ARBA" id="ARBA00022793"/>
    </source>
</evidence>
<dbReference type="PIRSF" id="PIRSF001332">
    <property type="entry name" value="Acetolac_decarb"/>
    <property type="match status" value="1"/>
</dbReference>
<comment type="similarity">
    <text evidence="3">Belongs to the alpha-acetolactate decarboxylase family.</text>
</comment>
<organism evidence="9">
    <name type="scientific">bioreactor metagenome</name>
    <dbReference type="NCBI Taxonomy" id="1076179"/>
    <lineage>
        <taxon>unclassified sequences</taxon>
        <taxon>metagenomes</taxon>
        <taxon>ecological metagenomes</taxon>
    </lineage>
</organism>
<dbReference type="GO" id="GO:0047605">
    <property type="term" value="F:acetolactate decarboxylase activity"/>
    <property type="evidence" value="ECO:0007669"/>
    <property type="project" value="UniProtKB-EC"/>
</dbReference>
<comment type="pathway">
    <text evidence="2">Polyol metabolism; (R,R)-butane-2,3-diol biosynthesis; (R,R)-butane-2,3-diol from pyruvate: step 2/3.</text>
</comment>
<evidence type="ECO:0000256" key="7">
    <source>
        <dbReference type="ARBA" id="ARBA00023061"/>
    </source>
</evidence>
<keyword evidence="8 9" id="KW-0456">Lyase</keyword>
<dbReference type="GO" id="GO:0045151">
    <property type="term" value="P:acetoin biosynthetic process"/>
    <property type="evidence" value="ECO:0007669"/>
    <property type="project" value="UniProtKB-KW"/>
</dbReference>
<keyword evidence="6" id="KW-0210">Decarboxylase</keyword>
<proteinExistence type="inferred from homology"/>
<dbReference type="CDD" id="cd17299">
    <property type="entry name" value="acetolactate_decarboxylase"/>
    <property type="match status" value="1"/>
</dbReference>
<evidence type="ECO:0000256" key="2">
    <source>
        <dbReference type="ARBA" id="ARBA00005170"/>
    </source>
</evidence>
<protein>
    <recommendedName>
        <fullName evidence="5">Alpha-acetolactate decarboxylase</fullName>
        <ecNumber evidence="4">4.1.1.5</ecNumber>
    </recommendedName>
</protein>
<evidence type="ECO:0000256" key="8">
    <source>
        <dbReference type="ARBA" id="ARBA00023239"/>
    </source>
</evidence>
<dbReference type="EC" id="4.1.1.5" evidence="4"/>